<dbReference type="EMBL" id="JAMQKC010000002">
    <property type="protein sequence ID" value="MDC3416176.1"/>
    <property type="molecule type" value="Genomic_DNA"/>
</dbReference>
<dbReference type="InterPro" id="IPR048715">
    <property type="entry name" value="CggR_N"/>
</dbReference>
<dbReference type="Pfam" id="PF21715">
    <property type="entry name" value="CggR_N"/>
    <property type="match status" value="1"/>
</dbReference>
<proteinExistence type="inferred from homology"/>
<reference evidence="7" key="1">
    <citation type="submission" date="2022-06" db="EMBL/GenBank/DDBJ databases">
        <title>Aquibacillus sp. a new bacterium isolated from soil saline samples.</title>
        <authorList>
            <person name="Galisteo C."/>
            <person name="De La Haba R."/>
            <person name="Sanchez-Porro C."/>
            <person name="Ventosa A."/>
        </authorList>
    </citation>
    <scope>NUCLEOTIDE SEQUENCE</scope>
    <source>
        <strain evidence="7">3ASR75-54</strain>
    </source>
</reference>
<dbReference type="AlphaFoldDB" id="A0A9X3WFP6"/>
<keyword evidence="8" id="KW-1185">Reference proteome</keyword>
<keyword evidence="3" id="KW-0238">DNA-binding</keyword>
<feature type="domain" description="CggR N-terminal DNA binding" evidence="6">
    <location>
        <begin position="18"/>
        <end position="88"/>
    </location>
</feature>
<keyword evidence="2" id="KW-0805">Transcription regulation</keyword>
<dbReference type="SUPFAM" id="SSF100950">
    <property type="entry name" value="NagB/RpiA/CoA transferase-like"/>
    <property type="match status" value="1"/>
</dbReference>
<name>A0A9X3WFP6_9BACI</name>
<dbReference type="InterPro" id="IPR037171">
    <property type="entry name" value="NagB/RpiA_transferase-like"/>
</dbReference>
<dbReference type="InterPro" id="IPR036390">
    <property type="entry name" value="WH_DNA-bd_sf"/>
</dbReference>
<evidence type="ECO:0008006" key="9">
    <source>
        <dbReference type="Google" id="ProtNLM"/>
    </source>
</evidence>
<dbReference type="InterPro" id="IPR036388">
    <property type="entry name" value="WH-like_DNA-bd_sf"/>
</dbReference>
<dbReference type="InterPro" id="IPR007324">
    <property type="entry name" value="Sugar-bd_dom_put"/>
</dbReference>
<accession>A0A9X3WFP6</accession>
<dbReference type="GO" id="GO:0030246">
    <property type="term" value="F:carbohydrate binding"/>
    <property type="evidence" value="ECO:0007669"/>
    <property type="project" value="InterPro"/>
</dbReference>
<comment type="similarity">
    <text evidence="1">Belongs to the SorC transcriptional regulatory family.</text>
</comment>
<protein>
    <recommendedName>
        <fullName evidence="9">Sugar-binding domain-containing protein</fullName>
    </recommendedName>
</protein>
<feature type="domain" description="Sugar-binding" evidence="5">
    <location>
        <begin position="91"/>
        <end position="337"/>
    </location>
</feature>
<dbReference type="Proteomes" id="UP001145069">
    <property type="component" value="Unassembled WGS sequence"/>
</dbReference>
<dbReference type="PANTHER" id="PTHR34294">
    <property type="entry name" value="TRANSCRIPTIONAL REGULATOR-RELATED"/>
    <property type="match status" value="1"/>
</dbReference>
<dbReference type="Gene3D" id="3.40.50.1360">
    <property type="match status" value="1"/>
</dbReference>
<evidence type="ECO:0000313" key="8">
    <source>
        <dbReference type="Proteomes" id="UP001145069"/>
    </source>
</evidence>
<evidence type="ECO:0000256" key="4">
    <source>
        <dbReference type="ARBA" id="ARBA00023163"/>
    </source>
</evidence>
<keyword evidence="4" id="KW-0804">Transcription</keyword>
<organism evidence="7 8">
    <name type="scientific">Aquibacillus salsiterrae</name>
    <dbReference type="NCBI Taxonomy" id="2950439"/>
    <lineage>
        <taxon>Bacteria</taxon>
        <taxon>Bacillati</taxon>
        <taxon>Bacillota</taxon>
        <taxon>Bacilli</taxon>
        <taxon>Bacillales</taxon>
        <taxon>Bacillaceae</taxon>
        <taxon>Aquibacillus</taxon>
    </lineage>
</organism>
<dbReference type="Pfam" id="PF04198">
    <property type="entry name" value="Sugar-bind"/>
    <property type="match status" value="1"/>
</dbReference>
<comment type="caution">
    <text evidence="7">The sequence shown here is derived from an EMBL/GenBank/DDBJ whole genome shotgun (WGS) entry which is preliminary data.</text>
</comment>
<dbReference type="PANTHER" id="PTHR34294:SF5">
    <property type="entry name" value="CENTRAL GLYCOLYTIC GENES REGULATOR"/>
    <property type="match status" value="1"/>
</dbReference>
<dbReference type="Gene3D" id="1.10.10.10">
    <property type="entry name" value="Winged helix-like DNA-binding domain superfamily/Winged helix DNA-binding domain"/>
    <property type="match status" value="1"/>
</dbReference>
<dbReference type="RefSeq" id="WP_272445161.1">
    <property type="nucleotide sequence ID" value="NZ_JAMQKC010000002.1"/>
</dbReference>
<sequence>MRQLIEIQQKLFPDLLEVMQRRYKILHYIQLMEPIGRRSLADNIELAERVVRSEIDFFNKNGFIDVTAKGMHLTNSGKIILNQLADFMKEISGFSLIEQHLKDKLQLDHAIVVPGNSDDHDWVKQDLGKACVQYLKSILKQKQTVAVTGGTTMAAVAEMIKPFPGANKCMFVPARGGLGERVENQANTICVEMAKKVHGEYRLLYVPDPISEEAYQSIIGEPSIKEVLEIIRDANIVIHGVGDAVTMAKRRKASHHILQKIIDGHAVSEAFGYYFNEEGKVIHKVRTVGIQLEDLYKANCVIAVAGGKSKAKAINSYFKQGKGNVLITDESAAKELIRGFSL</sequence>
<evidence type="ECO:0000259" key="5">
    <source>
        <dbReference type="Pfam" id="PF04198"/>
    </source>
</evidence>
<evidence type="ECO:0000259" key="6">
    <source>
        <dbReference type="Pfam" id="PF21715"/>
    </source>
</evidence>
<dbReference type="GO" id="GO:0003677">
    <property type="term" value="F:DNA binding"/>
    <property type="evidence" value="ECO:0007669"/>
    <property type="project" value="UniProtKB-KW"/>
</dbReference>
<gene>
    <name evidence="7" type="ORF">NC799_04530</name>
</gene>
<evidence type="ECO:0000256" key="3">
    <source>
        <dbReference type="ARBA" id="ARBA00023125"/>
    </source>
</evidence>
<evidence type="ECO:0000313" key="7">
    <source>
        <dbReference type="EMBL" id="MDC3416176.1"/>
    </source>
</evidence>
<dbReference type="InterPro" id="IPR051054">
    <property type="entry name" value="SorC_transcr_regulators"/>
</dbReference>
<evidence type="ECO:0000256" key="2">
    <source>
        <dbReference type="ARBA" id="ARBA00023015"/>
    </source>
</evidence>
<evidence type="ECO:0000256" key="1">
    <source>
        <dbReference type="ARBA" id="ARBA00010466"/>
    </source>
</evidence>
<dbReference type="SUPFAM" id="SSF46785">
    <property type="entry name" value="Winged helix' DNA-binding domain"/>
    <property type="match status" value="1"/>
</dbReference>